<evidence type="ECO:0000256" key="1">
    <source>
        <dbReference type="ARBA" id="ARBA00022723"/>
    </source>
</evidence>
<name>A0AA47N5U9_MERPO</name>
<feature type="domain" description="THAP-type" evidence="5">
    <location>
        <begin position="349"/>
        <end position="424"/>
    </location>
</feature>
<sequence>MFQNQLRVFTRHQFNIKMQYLHYRELKKNKKSHECLIHIDFSENYACKLSAEIQAVHFASSGQQATLHTGILHVGGVDKHLCFTTISASKEKSPPAIWTHLSPVLDHVKTHHPSVTLVHYFSDGPCTPYRQKGNFYMLSTELFKKGFKKGTWSFFEAGHGKGAPDGVGEALKRTADRLVSEGKDIPNAKQLYDCLLNAETSIQLFYIDEETVDKAVQEMPKQLPVVPSTMRLHQIITLTPGKVIYRDISCLCSTRQTLECTCHNTQRFEFDVEPILSDTNVLQTQTTNEIKWESEDIIGQWCVIKYDDEIYPGTIVEKRLAVPYGDTVSERQNEPREPGVWDGIIREVQCCYAEMCSMHTEGHWFHEAYKPWLHKIRRTGFTITPHTKVCSRHFTKDQIRTTAKGRRFLTANAIPTLFEWNAYSNKTRAGVWERRTRPTSSPEPGPAETEEEIVDMVPMPIDHDYVLQLSFVRFDSYSPLL</sequence>
<protein>
    <recommendedName>
        <fullName evidence="5">THAP-type domain-containing protein</fullName>
    </recommendedName>
</protein>
<gene>
    <name evidence="6" type="ORF">N1851_005655</name>
</gene>
<dbReference type="SUPFAM" id="SSF57716">
    <property type="entry name" value="Glucocorticoid receptor-like (DNA-binding domain)"/>
    <property type="match status" value="1"/>
</dbReference>
<keyword evidence="2" id="KW-0863">Zinc-finger</keyword>
<dbReference type="PANTHER" id="PTHR46601">
    <property type="entry name" value="ULP_PROTEASE DOMAIN-CONTAINING PROTEIN"/>
    <property type="match status" value="1"/>
</dbReference>
<keyword evidence="7" id="KW-1185">Reference proteome</keyword>
<keyword evidence="3" id="KW-0862">Zinc</keyword>
<dbReference type="SMART" id="SM00980">
    <property type="entry name" value="THAP"/>
    <property type="match status" value="1"/>
</dbReference>
<comment type="caution">
    <text evidence="6">The sequence shown here is derived from an EMBL/GenBank/DDBJ whole genome shotgun (WGS) entry which is preliminary data.</text>
</comment>
<evidence type="ECO:0000313" key="7">
    <source>
        <dbReference type="Proteomes" id="UP001174136"/>
    </source>
</evidence>
<accession>A0AA47N5U9</accession>
<evidence type="ECO:0000256" key="2">
    <source>
        <dbReference type="ARBA" id="ARBA00022771"/>
    </source>
</evidence>
<evidence type="ECO:0000259" key="5">
    <source>
        <dbReference type="SMART" id="SM00980"/>
    </source>
</evidence>
<dbReference type="InterPro" id="IPR006612">
    <property type="entry name" value="THAP_Znf"/>
</dbReference>
<dbReference type="AlphaFoldDB" id="A0AA47N5U9"/>
<dbReference type="GO" id="GO:0008270">
    <property type="term" value="F:zinc ion binding"/>
    <property type="evidence" value="ECO:0007669"/>
    <property type="project" value="UniProtKB-KW"/>
</dbReference>
<evidence type="ECO:0000256" key="4">
    <source>
        <dbReference type="ARBA" id="ARBA00023125"/>
    </source>
</evidence>
<reference evidence="6" key="1">
    <citation type="journal article" date="2023" name="Front. Mar. Sci.">
        <title>A new Merluccius polli reference genome to investigate the effects of global change in West African waters.</title>
        <authorList>
            <person name="Mateo J.L."/>
            <person name="Blanco-Fernandez C."/>
            <person name="Garcia-Vazquez E."/>
            <person name="Machado-Schiaffino G."/>
        </authorList>
    </citation>
    <scope>NUCLEOTIDE SEQUENCE</scope>
    <source>
        <strain evidence="6">C29</strain>
        <tissue evidence="6">Fin</tissue>
    </source>
</reference>
<dbReference type="PANTHER" id="PTHR46601:SF1">
    <property type="entry name" value="ADF-H DOMAIN-CONTAINING PROTEIN"/>
    <property type="match status" value="1"/>
</dbReference>
<organism evidence="6 7">
    <name type="scientific">Merluccius polli</name>
    <name type="common">Benguela hake</name>
    <name type="synonym">Merluccius cadenati</name>
    <dbReference type="NCBI Taxonomy" id="89951"/>
    <lineage>
        <taxon>Eukaryota</taxon>
        <taxon>Metazoa</taxon>
        <taxon>Chordata</taxon>
        <taxon>Craniata</taxon>
        <taxon>Vertebrata</taxon>
        <taxon>Euteleostomi</taxon>
        <taxon>Actinopterygii</taxon>
        <taxon>Neopterygii</taxon>
        <taxon>Teleostei</taxon>
        <taxon>Neoteleostei</taxon>
        <taxon>Acanthomorphata</taxon>
        <taxon>Zeiogadaria</taxon>
        <taxon>Gadariae</taxon>
        <taxon>Gadiformes</taxon>
        <taxon>Gadoidei</taxon>
        <taxon>Merlucciidae</taxon>
        <taxon>Merluccius</taxon>
    </lineage>
</organism>
<dbReference type="GO" id="GO:0003677">
    <property type="term" value="F:DNA binding"/>
    <property type="evidence" value="ECO:0007669"/>
    <property type="project" value="UniProtKB-KW"/>
</dbReference>
<proteinExistence type="predicted"/>
<dbReference type="EMBL" id="JAOPHQ010000891">
    <property type="protein sequence ID" value="KAK0152804.1"/>
    <property type="molecule type" value="Genomic_DNA"/>
</dbReference>
<dbReference type="Pfam" id="PF05485">
    <property type="entry name" value="THAP"/>
    <property type="match status" value="1"/>
</dbReference>
<evidence type="ECO:0000256" key="3">
    <source>
        <dbReference type="ARBA" id="ARBA00022833"/>
    </source>
</evidence>
<evidence type="ECO:0000313" key="6">
    <source>
        <dbReference type="EMBL" id="KAK0152804.1"/>
    </source>
</evidence>
<keyword evidence="4" id="KW-0238">DNA-binding</keyword>
<keyword evidence="1" id="KW-0479">Metal-binding</keyword>
<dbReference type="Proteomes" id="UP001174136">
    <property type="component" value="Unassembled WGS sequence"/>
</dbReference>